<reference evidence="1" key="1">
    <citation type="thesis" date="1992" institute="Microbiology and Immunology" country="University of North Carolina Medical School">
        <title>Characterization and analysis of the Mycoplasma genitalium genome.</title>
        <authorList>
            <person name="Peterson S.N."/>
        </authorList>
    </citation>
    <scope>NUCLEOTIDE SEQUENCE</scope>
</reference>
<proteinExistence type="predicted"/>
<reference evidence="1" key="2">
    <citation type="journal article" date="1993" name="J. Bacteriol.">
        <title>A survey of the Mycoplasma genitalium genome by using random sequencing.</title>
        <authorList>
            <person name="Peterson S.N."/>
            <person name="Hu P.-C."/>
            <person name="Bott K.F."/>
            <person name="Hutchison C.A. III"/>
        </authorList>
    </citation>
    <scope>NUCLEOTIDE SEQUENCE</scope>
</reference>
<dbReference type="EMBL" id="U02121">
    <property type="protein sequence ID" value="AAD12396.1"/>
    <property type="molecule type" value="Genomic_DNA"/>
</dbReference>
<accession>Q49255</accession>
<dbReference type="AlphaFoldDB" id="Q49255"/>
<sequence length="76" mass="8381">SFLLKALKRFLTVGSSTNLSVISSGCLFFEEVKKLINLLKRLVLLSAWFLTPGGRMVLLVSPEAELKKVLSCLLLS</sequence>
<organism evidence="1">
    <name type="scientific">Mycoplasmoides genitalium</name>
    <name type="common">Mycoplasma genitalium</name>
    <dbReference type="NCBI Taxonomy" id="2097"/>
    <lineage>
        <taxon>Bacteria</taxon>
        <taxon>Bacillati</taxon>
        <taxon>Mycoplasmatota</taxon>
        <taxon>Mycoplasmoidales</taxon>
        <taxon>Mycoplasmoidaceae</taxon>
        <taxon>Mycoplasmoides</taxon>
    </lineage>
</organism>
<protein>
    <submittedName>
        <fullName evidence="1">Uncharacterized protein</fullName>
    </submittedName>
</protein>
<evidence type="ECO:0000313" key="1">
    <source>
        <dbReference type="EMBL" id="AAD12396.1"/>
    </source>
</evidence>
<name>Q49255_MYCGT</name>
<feature type="non-terminal residue" evidence="1">
    <location>
        <position position="1"/>
    </location>
</feature>
<feature type="non-terminal residue" evidence="1">
    <location>
        <position position="76"/>
    </location>
</feature>